<keyword evidence="9" id="KW-0812">Transmembrane</keyword>
<feature type="region of interest" description="Disordered" evidence="8">
    <location>
        <begin position="267"/>
        <end position="289"/>
    </location>
</feature>
<feature type="domain" description="Copper acquisition factor BIM1-like" evidence="10">
    <location>
        <begin position="113"/>
        <end position="259"/>
    </location>
</feature>
<protein>
    <submittedName>
        <fullName evidence="11">Cytokine inducing-glycoprotein</fullName>
    </submittedName>
</protein>
<keyword evidence="12" id="KW-1185">Reference proteome</keyword>
<dbReference type="Proteomes" id="UP000002498">
    <property type="component" value="Unassembled WGS sequence"/>
</dbReference>
<accession>E9F210</accession>
<evidence type="ECO:0000256" key="7">
    <source>
        <dbReference type="ARBA" id="ARBA00023288"/>
    </source>
</evidence>
<dbReference type="OrthoDB" id="2587363at2759"/>
<organism evidence="11 12">
    <name type="scientific">Metarhizium robertsii (strain ARSEF 23 / ATCC MYA-3075)</name>
    <name type="common">Metarhizium anisopliae (strain ARSEF 23)</name>
    <dbReference type="NCBI Taxonomy" id="655844"/>
    <lineage>
        <taxon>Eukaryota</taxon>
        <taxon>Fungi</taxon>
        <taxon>Dikarya</taxon>
        <taxon>Ascomycota</taxon>
        <taxon>Pezizomycotina</taxon>
        <taxon>Sordariomycetes</taxon>
        <taxon>Hypocreomycetidae</taxon>
        <taxon>Hypocreales</taxon>
        <taxon>Clavicipitaceae</taxon>
        <taxon>Metarhizium</taxon>
    </lineage>
</organism>
<keyword evidence="2" id="KW-1003">Cell membrane</keyword>
<dbReference type="InterPro" id="IPR046530">
    <property type="entry name" value="BIM1-like_dom"/>
</dbReference>
<evidence type="ECO:0000313" key="12">
    <source>
        <dbReference type="Proteomes" id="UP000002498"/>
    </source>
</evidence>
<proteinExistence type="predicted"/>
<dbReference type="HOGENOM" id="CLU_067864_0_0_1"/>
<evidence type="ECO:0000256" key="9">
    <source>
        <dbReference type="SAM" id="Phobius"/>
    </source>
</evidence>
<keyword evidence="6" id="KW-0325">Glycoprotein</keyword>
<dbReference type="PANTHER" id="PTHR34992">
    <property type="entry name" value="HYPHAL ANASTAMOSIS-7 PROTEIN"/>
    <property type="match status" value="1"/>
</dbReference>
<dbReference type="GO" id="GO:0098552">
    <property type="term" value="C:side of membrane"/>
    <property type="evidence" value="ECO:0007669"/>
    <property type="project" value="UniProtKB-KW"/>
</dbReference>
<evidence type="ECO:0000259" key="10">
    <source>
        <dbReference type="Pfam" id="PF20238"/>
    </source>
</evidence>
<dbReference type="InterPro" id="IPR046936">
    <property type="entry name" value="BIM1-like"/>
</dbReference>
<dbReference type="Pfam" id="PF20238">
    <property type="entry name" value="BIM1-like_dom"/>
    <property type="match status" value="1"/>
</dbReference>
<dbReference type="CDD" id="cd21176">
    <property type="entry name" value="LPMO_auxiliary-like"/>
    <property type="match status" value="1"/>
</dbReference>
<gene>
    <name evidence="11" type="ORF">MAA_06208</name>
</gene>
<comment type="caution">
    <text evidence="11">The sequence shown here is derived from an EMBL/GenBank/DDBJ whole genome shotgun (WGS) entry which is preliminary data.</text>
</comment>
<feature type="compositionally biased region" description="Basic and acidic residues" evidence="8">
    <location>
        <begin position="267"/>
        <end position="276"/>
    </location>
</feature>
<dbReference type="GO" id="GO:0005886">
    <property type="term" value="C:plasma membrane"/>
    <property type="evidence" value="ECO:0007669"/>
    <property type="project" value="UniProtKB-SubCell"/>
</dbReference>
<evidence type="ECO:0000313" key="11">
    <source>
        <dbReference type="EMBL" id="EFY98099.1"/>
    </source>
</evidence>
<dbReference type="RefSeq" id="XP_007822397.1">
    <property type="nucleotide sequence ID" value="XM_007824206.1"/>
</dbReference>
<dbReference type="KEGG" id="maj:MAA_06208"/>
<dbReference type="EMBL" id="ADNJ02000006">
    <property type="protein sequence ID" value="EFY98099.1"/>
    <property type="molecule type" value="Genomic_DNA"/>
</dbReference>
<reference evidence="11 12" key="2">
    <citation type="journal article" date="2014" name="Proc. Natl. Acad. Sci. U.S.A.">
        <title>Trajectory and genomic determinants of fungal-pathogen speciation and host adaptation.</title>
        <authorList>
            <person name="Hu X."/>
            <person name="Xiao G."/>
            <person name="Zheng P."/>
            <person name="Shang Y."/>
            <person name="Su Y."/>
            <person name="Zhang X."/>
            <person name="Liu X."/>
            <person name="Zhan S."/>
            <person name="St Leger R.J."/>
            <person name="Wang C."/>
        </authorList>
    </citation>
    <scope>GENOME REANNOTATION</scope>
    <source>
        <strain evidence="12">ARSEF 23 / ATCC MYA-3075</strain>
    </source>
</reference>
<dbReference type="CDD" id="cd12087">
    <property type="entry name" value="TM_EGFR-like"/>
    <property type="match status" value="1"/>
</dbReference>
<evidence type="ECO:0000256" key="4">
    <source>
        <dbReference type="ARBA" id="ARBA00022729"/>
    </source>
</evidence>
<evidence type="ECO:0000256" key="5">
    <source>
        <dbReference type="ARBA" id="ARBA00023136"/>
    </source>
</evidence>
<keyword evidence="9" id="KW-1133">Transmembrane helix</keyword>
<reference evidence="11 12" key="1">
    <citation type="journal article" date="2011" name="PLoS Genet.">
        <title>Genome sequencing and comparative transcriptomics of the model entomopathogenic fungi Metarhizium anisopliae and M. acridum.</title>
        <authorList>
            <person name="Gao Q."/>
            <person name="Jin K."/>
            <person name="Ying S.H."/>
            <person name="Zhang Y."/>
            <person name="Xiao G."/>
            <person name="Shang Y."/>
            <person name="Duan Z."/>
            <person name="Hu X."/>
            <person name="Xie X.Q."/>
            <person name="Zhou G."/>
            <person name="Peng G."/>
            <person name="Luo Z."/>
            <person name="Huang W."/>
            <person name="Wang B."/>
            <person name="Fang W."/>
            <person name="Wang S."/>
            <person name="Zhong Y."/>
            <person name="Ma L.J."/>
            <person name="St Leger R.J."/>
            <person name="Zhao G.P."/>
            <person name="Pei Y."/>
            <person name="Feng M.G."/>
            <person name="Xia Y."/>
            <person name="Wang C."/>
        </authorList>
    </citation>
    <scope>NUCLEOTIDE SEQUENCE [LARGE SCALE GENOMIC DNA]</scope>
    <source>
        <strain evidence="12">ARSEF 23 / ATCC MYA-3075</strain>
    </source>
</reference>
<dbReference type="PANTHER" id="PTHR34992:SF5">
    <property type="entry name" value="ANCHORED PROTEIN, PUTATIVE (AFU_ORTHOLOGUE AFUA_6G02800)-RELATED"/>
    <property type="match status" value="1"/>
</dbReference>
<dbReference type="AlphaFoldDB" id="E9F210"/>
<dbReference type="GeneID" id="19260494"/>
<evidence type="ECO:0000256" key="1">
    <source>
        <dbReference type="ARBA" id="ARBA00004609"/>
    </source>
</evidence>
<keyword evidence="5 9" id="KW-0472">Membrane</keyword>
<evidence type="ECO:0000256" key="8">
    <source>
        <dbReference type="SAM" id="MobiDB-lite"/>
    </source>
</evidence>
<evidence type="ECO:0000256" key="2">
    <source>
        <dbReference type="ARBA" id="ARBA00022475"/>
    </source>
</evidence>
<sequence length="351" mass="37737">MLSSEQVIPSPRGPLWRKFCAAVAASGRIITCVHKVAENPQLVPFSVFRAFEGPRSDTRFPFPFSPPVLATRDKMHLTRIAVGAGLALASAISAQSEPQPSNPSTASVTDNYMGPAAFMWPPDRVWSGDMDNQAPCGSRAAAGNRTKFPITGGAVALVAQDDYYNSKISISYKEDPQTNTDFSVLLETIDISDLNPGHTCVSVPDAPSRVTAGTNATLQIIYKADWDAPHNQTFYACADITYVNQADFKLRIPCFNATEPGEDDKKFAAEKDKPAGDSKTPTTASSGGSGLKGGALAGVIVGSILGACAIAAAGLFLYRRREQKLRQLRLAKMEENAKKSDYRDDRSVELI</sequence>
<keyword evidence="7" id="KW-0449">Lipoprotein</keyword>
<keyword evidence="3" id="KW-0336">GPI-anchor</keyword>
<keyword evidence="4" id="KW-0732">Signal</keyword>
<comment type="subcellular location">
    <subcellularLocation>
        <location evidence="1">Cell membrane</location>
        <topology evidence="1">Lipid-anchor</topology>
        <topology evidence="1">GPI-anchor</topology>
    </subcellularLocation>
</comment>
<feature type="transmembrane region" description="Helical" evidence="9">
    <location>
        <begin position="295"/>
        <end position="318"/>
    </location>
</feature>
<evidence type="ECO:0000256" key="6">
    <source>
        <dbReference type="ARBA" id="ARBA00023180"/>
    </source>
</evidence>
<name>E9F210_METRA</name>
<evidence type="ECO:0000256" key="3">
    <source>
        <dbReference type="ARBA" id="ARBA00022622"/>
    </source>
</evidence>